<reference evidence="2" key="1">
    <citation type="submission" date="2021-01" db="EMBL/GenBank/DDBJ databases">
        <title>KCTC 19127 draft genome.</title>
        <authorList>
            <person name="An D."/>
        </authorList>
    </citation>
    <scope>NUCLEOTIDE SEQUENCE</scope>
    <source>
        <strain evidence="2">KCTC 19127</strain>
    </source>
</reference>
<keyword evidence="3" id="KW-1185">Reference proteome</keyword>
<evidence type="ECO:0000256" key="1">
    <source>
        <dbReference type="SAM" id="MobiDB-lite"/>
    </source>
</evidence>
<dbReference type="Proteomes" id="UP000663801">
    <property type="component" value="Unassembled WGS sequence"/>
</dbReference>
<feature type="compositionally biased region" description="Basic and acidic residues" evidence="1">
    <location>
        <begin position="39"/>
        <end position="52"/>
    </location>
</feature>
<evidence type="ECO:0000313" key="3">
    <source>
        <dbReference type="Proteomes" id="UP000663801"/>
    </source>
</evidence>
<accession>A0A938YMJ6</accession>
<dbReference type="AlphaFoldDB" id="A0A938YMJ6"/>
<proteinExistence type="predicted"/>
<dbReference type="RefSeq" id="WP_205258117.1">
    <property type="nucleotide sequence ID" value="NZ_BAAAPV010000002.1"/>
</dbReference>
<protein>
    <submittedName>
        <fullName evidence="2">Uncharacterized protein</fullName>
    </submittedName>
</protein>
<dbReference type="EMBL" id="JAERWL010000014">
    <property type="protein sequence ID" value="MBM9477999.1"/>
    <property type="molecule type" value="Genomic_DNA"/>
</dbReference>
<organism evidence="2 3">
    <name type="scientific">Nakamurella flavida</name>
    <dbReference type="NCBI Taxonomy" id="363630"/>
    <lineage>
        <taxon>Bacteria</taxon>
        <taxon>Bacillati</taxon>
        <taxon>Actinomycetota</taxon>
        <taxon>Actinomycetes</taxon>
        <taxon>Nakamurellales</taxon>
        <taxon>Nakamurellaceae</taxon>
        <taxon>Nakamurella</taxon>
    </lineage>
</organism>
<feature type="compositionally biased region" description="Basic and acidic residues" evidence="1">
    <location>
        <begin position="61"/>
        <end position="71"/>
    </location>
</feature>
<gene>
    <name evidence="2" type="ORF">JL107_16240</name>
</gene>
<feature type="region of interest" description="Disordered" evidence="1">
    <location>
        <begin position="27"/>
        <end position="80"/>
    </location>
</feature>
<evidence type="ECO:0000313" key="2">
    <source>
        <dbReference type="EMBL" id="MBM9477999.1"/>
    </source>
</evidence>
<feature type="compositionally biased region" description="Low complexity" evidence="1">
    <location>
        <begin position="28"/>
        <end position="38"/>
    </location>
</feature>
<sequence length="80" mass="8574">MADVSGWVFLAPVVMTTISRWVTGSGLAPARMMPPAQRRPAEVRMRPGDPKAAHRVPMRVAPEHAVPDGQDRVSGSLSTA</sequence>
<comment type="caution">
    <text evidence="2">The sequence shown here is derived from an EMBL/GenBank/DDBJ whole genome shotgun (WGS) entry which is preliminary data.</text>
</comment>
<name>A0A938YMJ6_9ACTN</name>